<accession>X1PH51</accession>
<dbReference type="EMBL" id="BARV01041908">
    <property type="protein sequence ID" value="GAI55183.1"/>
    <property type="molecule type" value="Genomic_DNA"/>
</dbReference>
<evidence type="ECO:0000313" key="1">
    <source>
        <dbReference type="EMBL" id="GAI55183.1"/>
    </source>
</evidence>
<dbReference type="AlphaFoldDB" id="X1PH51"/>
<gene>
    <name evidence="1" type="ORF">S06H3_63246</name>
</gene>
<reference evidence="1" key="1">
    <citation type="journal article" date="2014" name="Front. Microbiol.">
        <title>High frequency of phylogenetically diverse reductive dehalogenase-homologous genes in deep subseafloor sedimentary metagenomes.</title>
        <authorList>
            <person name="Kawai M."/>
            <person name="Futagami T."/>
            <person name="Toyoda A."/>
            <person name="Takaki Y."/>
            <person name="Nishi S."/>
            <person name="Hori S."/>
            <person name="Arai W."/>
            <person name="Tsubouchi T."/>
            <person name="Morono Y."/>
            <person name="Uchiyama I."/>
            <person name="Ito T."/>
            <person name="Fujiyama A."/>
            <person name="Inagaki F."/>
            <person name="Takami H."/>
        </authorList>
    </citation>
    <scope>NUCLEOTIDE SEQUENCE</scope>
    <source>
        <strain evidence="1">Expedition CK06-06</strain>
    </source>
</reference>
<proteinExistence type="predicted"/>
<feature type="non-terminal residue" evidence="1">
    <location>
        <position position="62"/>
    </location>
</feature>
<comment type="caution">
    <text evidence="1">The sequence shown here is derived from an EMBL/GenBank/DDBJ whole genome shotgun (WGS) entry which is preliminary data.</text>
</comment>
<protein>
    <submittedName>
        <fullName evidence="1">Uncharacterized protein</fullName>
    </submittedName>
</protein>
<organism evidence="1">
    <name type="scientific">marine sediment metagenome</name>
    <dbReference type="NCBI Taxonomy" id="412755"/>
    <lineage>
        <taxon>unclassified sequences</taxon>
        <taxon>metagenomes</taxon>
        <taxon>ecological metagenomes</taxon>
    </lineage>
</organism>
<name>X1PH51_9ZZZZ</name>
<sequence length="62" mass="7192">MGEKQTDFIFFINPTFFLFKDSVNSSPILTPTGGSPRNNRQSKRIKFEKLLKENDLLYSDYG</sequence>